<evidence type="ECO:0000313" key="3">
    <source>
        <dbReference type="Proteomes" id="UP000656042"/>
    </source>
</evidence>
<protein>
    <submittedName>
        <fullName evidence="2">Uncharacterized protein</fullName>
    </submittedName>
</protein>
<evidence type="ECO:0000313" key="2">
    <source>
        <dbReference type="EMBL" id="GGK89398.1"/>
    </source>
</evidence>
<evidence type="ECO:0000256" key="1">
    <source>
        <dbReference type="SAM" id="MobiDB-lite"/>
    </source>
</evidence>
<comment type="caution">
    <text evidence="2">The sequence shown here is derived from an EMBL/GenBank/DDBJ whole genome shotgun (WGS) entry which is preliminary data.</text>
</comment>
<feature type="compositionally biased region" description="Basic and acidic residues" evidence="1">
    <location>
        <begin position="1"/>
        <end position="19"/>
    </location>
</feature>
<sequence>MADRARESSRAAQPRRGEDPNPEPIIRVIARDIELGDVGVRDLRPGQFVVVCAEPLHVAQEQRFDDGTVLLTLKLRTVEEGKP</sequence>
<gene>
    <name evidence="2" type="ORF">GCM10012284_24200</name>
</gene>
<organism evidence="2 3">
    <name type="scientific">Mangrovihabitans endophyticus</name>
    <dbReference type="NCBI Taxonomy" id="1751298"/>
    <lineage>
        <taxon>Bacteria</taxon>
        <taxon>Bacillati</taxon>
        <taxon>Actinomycetota</taxon>
        <taxon>Actinomycetes</taxon>
        <taxon>Micromonosporales</taxon>
        <taxon>Micromonosporaceae</taxon>
        <taxon>Mangrovihabitans</taxon>
    </lineage>
</organism>
<dbReference type="EMBL" id="BMMX01000008">
    <property type="protein sequence ID" value="GGK89398.1"/>
    <property type="molecule type" value="Genomic_DNA"/>
</dbReference>
<proteinExistence type="predicted"/>
<keyword evidence="3" id="KW-1185">Reference proteome</keyword>
<dbReference type="AlphaFoldDB" id="A0A8J3FNS0"/>
<name>A0A8J3FNS0_9ACTN</name>
<feature type="region of interest" description="Disordered" evidence="1">
    <location>
        <begin position="1"/>
        <end position="24"/>
    </location>
</feature>
<dbReference type="Proteomes" id="UP000656042">
    <property type="component" value="Unassembled WGS sequence"/>
</dbReference>
<reference evidence="2" key="2">
    <citation type="submission" date="2020-09" db="EMBL/GenBank/DDBJ databases">
        <authorList>
            <person name="Sun Q."/>
            <person name="Zhou Y."/>
        </authorList>
    </citation>
    <scope>NUCLEOTIDE SEQUENCE</scope>
    <source>
        <strain evidence="2">CGMCC 4.7299</strain>
    </source>
</reference>
<accession>A0A8J3FNS0</accession>
<dbReference type="RefSeq" id="WP_189079263.1">
    <property type="nucleotide sequence ID" value="NZ_BMMX01000008.1"/>
</dbReference>
<reference evidence="2" key="1">
    <citation type="journal article" date="2014" name="Int. J. Syst. Evol. Microbiol.">
        <title>Complete genome sequence of Corynebacterium casei LMG S-19264T (=DSM 44701T), isolated from a smear-ripened cheese.</title>
        <authorList>
            <consortium name="US DOE Joint Genome Institute (JGI-PGF)"/>
            <person name="Walter F."/>
            <person name="Albersmeier A."/>
            <person name="Kalinowski J."/>
            <person name="Ruckert C."/>
        </authorList>
    </citation>
    <scope>NUCLEOTIDE SEQUENCE</scope>
    <source>
        <strain evidence="2">CGMCC 4.7299</strain>
    </source>
</reference>